<gene>
    <name evidence="1" type="ORF">BLL40_07305</name>
</gene>
<dbReference type="EMBL" id="MRWQ01000005">
    <property type="protein sequence ID" value="OKL37369.1"/>
    <property type="molecule type" value="Genomic_DNA"/>
</dbReference>
<organism evidence="1 2">
    <name type="scientific">Domibacillus mangrovi</name>
    <dbReference type="NCBI Taxonomy" id="1714354"/>
    <lineage>
        <taxon>Bacteria</taxon>
        <taxon>Bacillati</taxon>
        <taxon>Bacillota</taxon>
        <taxon>Bacilli</taxon>
        <taxon>Bacillales</taxon>
        <taxon>Bacillaceae</taxon>
        <taxon>Domibacillus</taxon>
    </lineage>
</organism>
<reference evidence="1 2" key="1">
    <citation type="submission" date="2016-12" db="EMBL/GenBank/DDBJ databases">
        <title>Domibacillus sp. SAOS 44 whole genome sequencing.</title>
        <authorList>
            <person name="Verma A."/>
            <person name="Krishnamurthi S."/>
        </authorList>
    </citation>
    <scope>NUCLEOTIDE SEQUENCE [LARGE SCALE GENOMIC DNA]</scope>
    <source>
        <strain evidence="1 2">SAOS 44</strain>
    </source>
</reference>
<proteinExistence type="predicted"/>
<evidence type="ECO:0008006" key="3">
    <source>
        <dbReference type="Google" id="ProtNLM"/>
    </source>
</evidence>
<accession>A0A1Q5P514</accession>
<keyword evidence="2" id="KW-1185">Reference proteome</keyword>
<dbReference type="OrthoDB" id="2375516at2"/>
<sequence>MGRQVKFGEQELTLNLIGVTAFFALKQSIHMSYQMIKHVSVDYFDAPLWMLRMPGTSISPLHIYEGSYRYRNEWYFLSYERWEPLVIIELERHTKYDYVIFQIDHPNAVASKIRMHSKN</sequence>
<comment type="caution">
    <text evidence="1">The sequence shown here is derived from an EMBL/GenBank/DDBJ whole genome shotgun (WGS) entry which is preliminary data.</text>
</comment>
<dbReference type="AlphaFoldDB" id="A0A1Q5P514"/>
<dbReference type="Proteomes" id="UP000186524">
    <property type="component" value="Unassembled WGS sequence"/>
</dbReference>
<evidence type="ECO:0000313" key="2">
    <source>
        <dbReference type="Proteomes" id="UP000186524"/>
    </source>
</evidence>
<protein>
    <recommendedName>
        <fullName evidence="3">Bacterial Pleckstrin homology domain-containing protein</fullName>
    </recommendedName>
</protein>
<dbReference type="RefSeq" id="WP_073711242.1">
    <property type="nucleotide sequence ID" value="NZ_MRWQ01000005.1"/>
</dbReference>
<evidence type="ECO:0000313" key="1">
    <source>
        <dbReference type="EMBL" id="OKL37369.1"/>
    </source>
</evidence>
<dbReference type="STRING" id="1714354.BLL40_07305"/>
<name>A0A1Q5P514_9BACI</name>